<dbReference type="EMBL" id="VIRB01000130">
    <property type="protein sequence ID" value="NDO71151.1"/>
    <property type="molecule type" value="Genomic_DNA"/>
</dbReference>
<dbReference type="RefSeq" id="WP_085962170.1">
    <property type="nucleotide sequence ID" value="NZ_VIRB01000130.1"/>
</dbReference>
<dbReference type="AlphaFoldDB" id="A0A9X5CFU4"/>
<evidence type="ECO:0000313" key="2">
    <source>
        <dbReference type="Proteomes" id="UP000474104"/>
    </source>
</evidence>
<gene>
    <name evidence="1" type="ORF">FMM80_21855</name>
</gene>
<reference evidence="1 2" key="1">
    <citation type="submission" date="2019-07" db="EMBL/GenBank/DDBJ databases">
        <title>Draft genome sequences of 15 bacterial species constituting the stable defined intestinal microbiota of the GM15 gnotobiotic mouse model.</title>
        <authorList>
            <person name="Elie C."/>
            <person name="Mathieu A."/>
            <person name="Saliou A."/>
            <person name="Darnaud M."/>
            <person name="Leulier F."/>
            <person name="Tamellini A."/>
        </authorList>
    </citation>
    <scope>NUCLEOTIDE SEQUENCE [LARGE SCALE GENOMIC DNA]</scope>
    <source>
        <strain evidence="2">ASF 502</strain>
    </source>
</reference>
<dbReference type="InterPro" id="IPR014969">
    <property type="entry name" value="DNA_S_DndE"/>
</dbReference>
<dbReference type="OrthoDB" id="512647at2"/>
<dbReference type="Proteomes" id="UP000474104">
    <property type="component" value="Unassembled WGS sequence"/>
</dbReference>
<proteinExistence type="predicted"/>
<dbReference type="Gene3D" id="1.10.1220.160">
    <property type="entry name" value="DNA sulphur modification protein DndE"/>
    <property type="match status" value="1"/>
</dbReference>
<comment type="caution">
    <text evidence="1">The sequence shown here is derived from an EMBL/GenBank/DDBJ whole genome shotgun (WGS) entry which is preliminary data.</text>
</comment>
<accession>A0A9X5CFU4</accession>
<protein>
    <submittedName>
        <fullName evidence="1">DUF1832 domain-containing protein</fullName>
    </submittedName>
</protein>
<name>A0A9X5CFU4_9FIRM</name>
<organism evidence="1 2">
    <name type="scientific">Schaedlerella arabinosiphila</name>
    <dbReference type="NCBI Taxonomy" id="2044587"/>
    <lineage>
        <taxon>Bacteria</taxon>
        <taxon>Bacillati</taxon>
        <taxon>Bacillota</taxon>
        <taxon>Clostridia</taxon>
        <taxon>Lachnospirales</taxon>
        <taxon>Lachnospiraceae</taxon>
        <taxon>Schaedlerella</taxon>
    </lineage>
</organism>
<dbReference type="InterPro" id="IPR038472">
    <property type="entry name" value="DndE_sf"/>
</dbReference>
<evidence type="ECO:0000313" key="1">
    <source>
        <dbReference type="EMBL" id="NDO71151.1"/>
    </source>
</evidence>
<dbReference type="Pfam" id="PF08870">
    <property type="entry name" value="DndE"/>
    <property type="match status" value="1"/>
</dbReference>
<sequence>MKTSKKTQEIYEGIYVREHLQPFALAKISIALALKEGFCSKENTDDDSNGLDLNRQTITSENDALFKALIELNEQRHIYEEEYFPNVVKQYIDYGAVLLEQEYRYGHDFYAHLVSLEEGI</sequence>